<dbReference type="SUPFAM" id="SSF57850">
    <property type="entry name" value="RING/U-box"/>
    <property type="match status" value="1"/>
</dbReference>
<proteinExistence type="predicted"/>
<protein>
    <submittedName>
        <fullName evidence="6">E3 ubiquitin protein ligase (EC)</fullName>
        <ecNumber evidence="6">2.3.2.27</ecNumber>
    </submittedName>
</protein>
<dbReference type="SMART" id="SM00184">
    <property type="entry name" value="RING"/>
    <property type="match status" value="1"/>
</dbReference>
<dbReference type="GO" id="GO:0008270">
    <property type="term" value="F:zinc ion binding"/>
    <property type="evidence" value="ECO:0007669"/>
    <property type="project" value="UniProtKB-KW"/>
</dbReference>
<dbReference type="GO" id="GO:0003697">
    <property type="term" value="F:single-stranded DNA binding"/>
    <property type="evidence" value="ECO:0007669"/>
    <property type="project" value="InterPro"/>
</dbReference>
<dbReference type="GO" id="GO:0061630">
    <property type="term" value="F:ubiquitin protein ligase activity"/>
    <property type="evidence" value="ECO:0007669"/>
    <property type="project" value="UniProtKB-EC"/>
</dbReference>
<dbReference type="GO" id="GO:0006301">
    <property type="term" value="P:DNA damage tolerance"/>
    <property type="evidence" value="ECO:0007669"/>
    <property type="project" value="InterPro"/>
</dbReference>
<dbReference type="InterPro" id="IPR039577">
    <property type="entry name" value="Rad18"/>
</dbReference>
<dbReference type="PROSITE" id="PS00518">
    <property type="entry name" value="ZF_RING_1"/>
    <property type="match status" value="1"/>
</dbReference>
<evidence type="ECO:0000259" key="5">
    <source>
        <dbReference type="PROSITE" id="PS50089"/>
    </source>
</evidence>
<dbReference type="GO" id="GO:0006513">
    <property type="term" value="P:protein monoubiquitination"/>
    <property type="evidence" value="ECO:0007669"/>
    <property type="project" value="InterPro"/>
</dbReference>
<name>A0A5K1JWY8_9APHY</name>
<dbReference type="AlphaFoldDB" id="A0A5K1JWY8"/>
<keyword evidence="6" id="KW-0012">Acyltransferase</keyword>
<evidence type="ECO:0000256" key="3">
    <source>
        <dbReference type="ARBA" id="ARBA00022833"/>
    </source>
</evidence>
<keyword evidence="1" id="KW-0479">Metal-binding</keyword>
<dbReference type="PANTHER" id="PTHR14134">
    <property type="entry name" value="E3 UBIQUITIN-PROTEIN LIGASE RAD18"/>
    <property type="match status" value="1"/>
</dbReference>
<dbReference type="InterPro" id="IPR013083">
    <property type="entry name" value="Znf_RING/FYVE/PHD"/>
</dbReference>
<dbReference type="InterPro" id="IPR017907">
    <property type="entry name" value="Znf_RING_CS"/>
</dbReference>
<evidence type="ECO:0000256" key="4">
    <source>
        <dbReference type="PROSITE-ProRule" id="PRU00175"/>
    </source>
</evidence>
<feature type="domain" description="RING-type" evidence="5">
    <location>
        <begin position="71"/>
        <end position="162"/>
    </location>
</feature>
<gene>
    <name evidence="6" type="primary">G4NE79</name>
</gene>
<sequence>MPSTSARQDEMWVNKELDAVKRELAEYKEIEEANCELALELEAVKRELALGKERHTKLQMSIAGIQEETSCGICGHQMTSAAILECGHTFCGSCVYTWFRTKLDDHVLEYPNYDPKSFVPKQWITALQDERLSWIARLSLVSNIDASLLSARHPVYTCPSCRQHVRSAPVPNVALKQVTRGLPESLDVDNGPNDVVEDVFNWEDLFPISVRQLGLVWYVIVLSSARHVL</sequence>
<dbReference type="InterPro" id="IPR001841">
    <property type="entry name" value="Znf_RING"/>
</dbReference>
<dbReference type="EC" id="2.3.2.27" evidence="6"/>
<keyword evidence="3" id="KW-0862">Zinc</keyword>
<organism evidence="6">
    <name type="scientific">Ganoderma boninense</name>
    <dbReference type="NCBI Taxonomy" id="34458"/>
    <lineage>
        <taxon>Eukaryota</taxon>
        <taxon>Fungi</taxon>
        <taxon>Dikarya</taxon>
        <taxon>Basidiomycota</taxon>
        <taxon>Agaricomycotina</taxon>
        <taxon>Agaricomycetes</taxon>
        <taxon>Polyporales</taxon>
        <taxon>Polyporaceae</taxon>
        <taxon>Ganoderma</taxon>
    </lineage>
</organism>
<evidence type="ECO:0000256" key="1">
    <source>
        <dbReference type="ARBA" id="ARBA00022723"/>
    </source>
</evidence>
<dbReference type="PROSITE" id="PS50089">
    <property type="entry name" value="ZF_RING_2"/>
    <property type="match status" value="1"/>
</dbReference>
<reference evidence="6" key="1">
    <citation type="submission" date="2019-10" db="EMBL/GenBank/DDBJ databases">
        <authorList>
            <person name="Nor Muhammad N."/>
        </authorList>
    </citation>
    <scope>NUCLEOTIDE SEQUENCE</scope>
</reference>
<keyword evidence="6" id="KW-0808">Transferase</keyword>
<dbReference type="GO" id="GO:0005634">
    <property type="term" value="C:nucleus"/>
    <property type="evidence" value="ECO:0007669"/>
    <property type="project" value="TreeGrafter"/>
</dbReference>
<accession>A0A5K1JWY8</accession>
<dbReference type="InterPro" id="IPR027370">
    <property type="entry name" value="Znf-RING_euk"/>
</dbReference>
<evidence type="ECO:0000313" key="6">
    <source>
        <dbReference type="EMBL" id="VWO96582.1"/>
    </source>
</evidence>
<evidence type="ECO:0000256" key="2">
    <source>
        <dbReference type="ARBA" id="ARBA00022771"/>
    </source>
</evidence>
<dbReference type="Pfam" id="PF13445">
    <property type="entry name" value="zf-RING_UBOX"/>
    <property type="match status" value="1"/>
</dbReference>
<keyword evidence="2 4" id="KW-0863">Zinc-finger</keyword>
<dbReference type="PANTHER" id="PTHR14134:SF2">
    <property type="entry name" value="E3 UBIQUITIN-PROTEIN LIGASE RAD18"/>
    <property type="match status" value="1"/>
</dbReference>
<dbReference type="Gene3D" id="3.30.40.10">
    <property type="entry name" value="Zinc/RING finger domain, C3HC4 (zinc finger)"/>
    <property type="match status" value="1"/>
</dbReference>
<dbReference type="GO" id="GO:0097505">
    <property type="term" value="C:Rad6-Rad18 complex"/>
    <property type="evidence" value="ECO:0007669"/>
    <property type="project" value="TreeGrafter"/>
</dbReference>
<dbReference type="EMBL" id="LR725752">
    <property type="protein sequence ID" value="VWO96582.1"/>
    <property type="molecule type" value="Genomic_DNA"/>
</dbReference>